<dbReference type="EMBL" id="WIUZ02000003">
    <property type="protein sequence ID" value="KAF9789827.1"/>
    <property type="molecule type" value="Genomic_DNA"/>
</dbReference>
<sequence>MRPLLNKDFRRLRWLLRQEPPKRVRDYVTREVASLGRGGVHSVILSRLRNTLRAAKMKMAHAISALCFVSRMRLRDRGGTNEIPLDRRMCKELYGFFHNAAFCGPTANRQADMLFCREEVDKWYNGSRPRVPDDVIEQKIIEGYPDLCTHVRARVERLYAFFELPPDLSLPRPPPVQSIWEMPPSATSPPRPYSAPLYHQRAPGFR</sequence>
<feature type="region of interest" description="Disordered" evidence="1">
    <location>
        <begin position="182"/>
        <end position="206"/>
    </location>
</feature>
<evidence type="ECO:0000313" key="3">
    <source>
        <dbReference type="Proteomes" id="UP000736335"/>
    </source>
</evidence>
<keyword evidence="3" id="KW-1185">Reference proteome</keyword>
<reference evidence="2" key="1">
    <citation type="journal article" date="2020" name="Nat. Commun.">
        <title>Large-scale genome sequencing of mycorrhizal fungi provides insights into the early evolution of symbiotic traits.</title>
        <authorList>
            <person name="Miyauchi S."/>
            <person name="Kiss E."/>
            <person name="Kuo A."/>
            <person name="Drula E."/>
            <person name="Kohler A."/>
            <person name="Sanchez-Garcia M."/>
            <person name="Morin E."/>
            <person name="Andreopoulos B."/>
            <person name="Barry K.W."/>
            <person name="Bonito G."/>
            <person name="Buee M."/>
            <person name="Carver A."/>
            <person name="Chen C."/>
            <person name="Cichocki N."/>
            <person name="Clum A."/>
            <person name="Culley D."/>
            <person name="Crous P.W."/>
            <person name="Fauchery L."/>
            <person name="Girlanda M."/>
            <person name="Hayes R.D."/>
            <person name="Keri Z."/>
            <person name="LaButti K."/>
            <person name="Lipzen A."/>
            <person name="Lombard V."/>
            <person name="Magnuson J."/>
            <person name="Maillard F."/>
            <person name="Murat C."/>
            <person name="Nolan M."/>
            <person name="Ohm R.A."/>
            <person name="Pangilinan J."/>
            <person name="Pereira M.F."/>
            <person name="Perotto S."/>
            <person name="Peter M."/>
            <person name="Pfister S."/>
            <person name="Riley R."/>
            <person name="Sitrit Y."/>
            <person name="Stielow J.B."/>
            <person name="Szollosi G."/>
            <person name="Zifcakova L."/>
            <person name="Stursova M."/>
            <person name="Spatafora J.W."/>
            <person name="Tedersoo L."/>
            <person name="Vaario L.M."/>
            <person name="Yamada A."/>
            <person name="Yan M."/>
            <person name="Wang P."/>
            <person name="Xu J."/>
            <person name="Bruns T."/>
            <person name="Baldrian P."/>
            <person name="Vilgalys R."/>
            <person name="Dunand C."/>
            <person name="Henrissat B."/>
            <person name="Grigoriev I.V."/>
            <person name="Hibbett D."/>
            <person name="Nagy L.G."/>
            <person name="Martin F.M."/>
        </authorList>
    </citation>
    <scope>NUCLEOTIDE SEQUENCE</scope>
    <source>
        <strain evidence="2">UH-Tt-Lm1</strain>
    </source>
</reference>
<organism evidence="2 3">
    <name type="scientific">Thelephora terrestris</name>
    <dbReference type="NCBI Taxonomy" id="56493"/>
    <lineage>
        <taxon>Eukaryota</taxon>
        <taxon>Fungi</taxon>
        <taxon>Dikarya</taxon>
        <taxon>Basidiomycota</taxon>
        <taxon>Agaricomycotina</taxon>
        <taxon>Agaricomycetes</taxon>
        <taxon>Thelephorales</taxon>
        <taxon>Thelephoraceae</taxon>
        <taxon>Thelephora</taxon>
    </lineage>
</organism>
<comment type="caution">
    <text evidence="2">The sequence shown here is derived from an EMBL/GenBank/DDBJ whole genome shotgun (WGS) entry which is preliminary data.</text>
</comment>
<dbReference type="AlphaFoldDB" id="A0A9P6HLG9"/>
<protein>
    <submittedName>
        <fullName evidence="2">Uncharacterized protein</fullName>
    </submittedName>
</protein>
<evidence type="ECO:0000256" key="1">
    <source>
        <dbReference type="SAM" id="MobiDB-lite"/>
    </source>
</evidence>
<proteinExistence type="predicted"/>
<name>A0A9P6HLG9_9AGAM</name>
<accession>A0A9P6HLG9</accession>
<dbReference type="Proteomes" id="UP000736335">
    <property type="component" value="Unassembled WGS sequence"/>
</dbReference>
<reference evidence="2" key="2">
    <citation type="submission" date="2020-11" db="EMBL/GenBank/DDBJ databases">
        <authorList>
            <consortium name="DOE Joint Genome Institute"/>
            <person name="Kuo A."/>
            <person name="Miyauchi S."/>
            <person name="Kiss E."/>
            <person name="Drula E."/>
            <person name="Kohler A."/>
            <person name="Sanchez-Garcia M."/>
            <person name="Andreopoulos B."/>
            <person name="Barry K.W."/>
            <person name="Bonito G."/>
            <person name="Buee M."/>
            <person name="Carver A."/>
            <person name="Chen C."/>
            <person name="Cichocki N."/>
            <person name="Clum A."/>
            <person name="Culley D."/>
            <person name="Crous P.W."/>
            <person name="Fauchery L."/>
            <person name="Girlanda M."/>
            <person name="Hayes R."/>
            <person name="Keri Z."/>
            <person name="Labutti K."/>
            <person name="Lipzen A."/>
            <person name="Lombard V."/>
            <person name="Magnuson J."/>
            <person name="Maillard F."/>
            <person name="Morin E."/>
            <person name="Murat C."/>
            <person name="Nolan M."/>
            <person name="Ohm R."/>
            <person name="Pangilinan J."/>
            <person name="Pereira M."/>
            <person name="Perotto S."/>
            <person name="Peter M."/>
            <person name="Riley R."/>
            <person name="Sitrit Y."/>
            <person name="Stielow B."/>
            <person name="Szollosi G."/>
            <person name="Zifcakova L."/>
            <person name="Stursova M."/>
            <person name="Spatafora J.W."/>
            <person name="Tedersoo L."/>
            <person name="Vaario L.-M."/>
            <person name="Yamada A."/>
            <person name="Yan M."/>
            <person name="Wang P."/>
            <person name="Xu J."/>
            <person name="Bruns T."/>
            <person name="Baldrian P."/>
            <person name="Vilgalys R."/>
            <person name="Henrissat B."/>
            <person name="Grigoriev I.V."/>
            <person name="Hibbett D."/>
            <person name="Nagy L.G."/>
            <person name="Martin F.M."/>
        </authorList>
    </citation>
    <scope>NUCLEOTIDE SEQUENCE</scope>
    <source>
        <strain evidence="2">UH-Tt-Lm1</strain>
    </source>
</reference>
<evidence type="ECO:0000313" key="2">
    <source>
        <dbReference type="EMBL" id="KAF9789827.1"/>
    </source>
</evidence>
<gene>
    <name evidence="2" type="ORF">BJ322DRAFT_560228</name>
</gene>